<evidence type="ECO:0000313" key="7">
    <source>
        <dbReference type="Proteomes" id="UP000266272"/>
    </source>
</evidence>
<keyword evidence="6" id="KW-0418">Kinase</keyword>
<keyword evidence="4" id="KW-0547">Nucleotide-binding</keyword>
<feature type="non-terminal residue" evidence="6">
    <location>
        <position position="36"/>
    </location>
</feature>
<proteinExistence type="predicted"/>
<comment type="caution">
    <text evidence="6">The sequence shown here is derived from an EMBL/GenBank/DDBJ whole genome shotgun (WGS) entry which is preliminary data.</text>
</comment>
<keyword evidence="3" id="KW-0808">Transferase</keyword>
<dbReference type="OrthoDB" id="276388at2759"/>
<keyword evidence="1" id="KW-0285">Flavoprotein</keyword>
<dbReference type="GO" id="GO:0000166">
    <property type="term" value="F:nucleotide binding"/>
    <property type="evidence" value="ECO:0007669"/>
    <property type="project" value="UniProtKB-KW"/>
</dbReference>
<dbReference type="Proteomes" id="UP000266272">
    <property type="component" value="Unassembled WGS sequence"/>
</dbReference>
<evidence type="ECO:0000256" key="3">
    <source>
        <dbReference type="ARBA" id="ARBA00022679"/>
    </source>
</evidence>
<organism evidence="6 7">
    <name type="scientific">Trichoderma arundinaceum</name>
    <dbReference type="NCBI Taxonomy" id="490622"/>
    <lineage>
        <taxon>Eukaryota</taxon>
        <taxon>Fungi</taxon>
        <taxon>Dikarya</taxon>
        <taxon>Ascomycota</taxon>
        <taxon>Pezizomycotina</taxon>
        <taxon>Sordariomycetes</taxon>
        <taxon>Hypocreomycetidae</taxon>
        <taxon>Hypocreales</taxon>
        <taxon>Hypocreaceae</taxon>
        <taxon>Trichoderma</taxon>
    </lineage>
</organism>
<keyword evidence="7" id="KW-1185">Reference proteome</keyword>
<dbReference type="AlphaFoldDB" id="A0A395P0I6"/>
<dbReference type="GO" id="GO:0008531">
    <property type="term" value="F:riboflavin kinase activity"/>
    <property type="evidence" value="ECO:0007669"/>
    <property type="project" value="InterPro"/>
</dbReference>
<accession>A0A395P0I6</accession>
<keyword evidence="2" id="KW-0288">FMN</keyword>
<dbReference type="Gene3D" id="2.40.30.30">
    <property type="entry name" value="Riboflavin kinase-like"/>
    <property type="match status" value="1"/>
</dbReference>
<dbReference type="GO" id="GO:0009231">
    <property type="term" value="P:riboflavin biosynthetic process"/>
    <property type="evidence" value="ECO:0007669"/>
    <property type="project" value="InterPro"/>
</dbReference>
<protein>
    <submittedName>
        <fullName evidence="6">Riboflavin kinase</fullName>
    </submittedName>
</protein>
<name>A0A395P0I6_TRIAR</name>
<dbReference type="InterPro" id="IPR023465">
    <property type="entry name" value="Riboflavin_kinase_dom_sf"/>
</dbReference>
<evidence type="ECO:0000256" key="2">
    <source>
        <dbReference type="ARBA" id="ARBA00022643"/>
    </source>
</evidence>
<feature type="region of interest" description="Disordered" evidence="5">
    <location>
        <begin position="1"/>
        <end position="36"/>
    </location>
</feature>
<reference evidence="6 7" key="1">
    <citation type="journal article" date="2018" name="PLoS Pathog.">
        <title>Evolution of structural diversity of trichothecenes, a family of toxins produced by plant pathogenic and entomopathogenic fungi.</title>
        <authorList>
            <person name="Proctor R.H."/>
            <person name="McCormick S.P."/>
            <person name="Kim H.S."/>
            <person name="Cardoza R.E."/>
            <person name="Stanley A.M."/>
            <person name="Lindo L."/>
            <person name="Kelly A."/>
            <person name="Brown D.W."/>
            <person name="Lee T."/>
            <person name="Vaughan M.M."/>
            <person name="Alexander N.J."/>
            <person name="Busman M."/>
            <person name="Gutierrez S."/>
        </authorList>
    </citation>
    <scope>NUCLEOTIDE SEQUENCE [LARGE SCALE GENOMIC DNA]</scope>
    <source>
        <strain evidence="6 7">IBT 40837</strain>
    </source>
</reference>
<evidence type="ECO:0000256" key="4">
    <source>
        <dbReference type="ARBA" id="ARBA00022741"/>
    </source>
</evidence>
<evidence type="ECO:0000313" key="6">
    <source>
        <dbReference type="EMBL" id="RFU81860.1"/>
    </source>
</evidence>
<gene>
    <name evidence="6" type="ORF">TARUN_323</name>
</gene>
<sequence length="36" mass="3857">MSSRPEIIGPETGPSSPYPYKMEGKVISGFGRGSKE</sequence>
<evidence type="ECO:0000256" key="5">
    <source>
        <dbReference type="SAM" id="MobiDB-lite"/>
    </source>
</evidence>
<evidence type="ECO:0000256" key="1">
    <source>
        <dbReference type="ARBA" id="ARBA00022630"/>
    </source>
</evidence>
<dbReference type="EMBL" id="PXOA01000020">
    <property type="protein sequence ID" value="RFU81860.1"/>
    <property type="molecule type" value="Genomic_DNA"/>
</dbReference>